<evidence type="ECO:0000256" key="1">
    <source>
        <dbReference type="SAM" id="MobiDB-lite"/>
    </source>
</evidence>
<evidence type="ECO:0000313" key="2">
    <source>
        <dbReference type="EMBL" id="KAK5171930.1"/>
    </source>
</evidence>
<protein>
    <submittedName>
        <fullName evidence="2">Uncharacterized protein</fullName>
    </submittedName>
</protein>
<feature type="region of interest" description="Disordered" evidence="1">
    <location>
        <begin position="350"/>
        <end position="373"/>
    </location>
</feature>
<keyword evidence="3" id="KW-1185">Reference proteome</keyword>
<feature type="compositionally biased region" description="Basic and acidic residues" evidence="1">
    <location>
        <begin position="350"/>
        <end position="359"/>
    </location>
</feature>
<dbReference type="GeneID" id="89924913"/>
<organism evidence="2 3">
    <name type="scientific">Saxophila tyrrhenica</name>
    <dbReference type="NCBI Taxonomy" id="1690608"/>
    <lineage>
        <taxon>Eukaryota</taxon>
        <taxon>Fungi</taxon>
        <taxon>Dikarya</taxon>
        <taxon>Ascomycota</taxon>
        <taxon>Pezizomycotina</taxon>
        <taxon>Dothideomycetes</taxon>
        <taxon>Dothideomycetidae</taxon>
        <taxon>Mycosphaerellales</taxon>
        <taxon>Extremaceae</taxon>
        <taxon>Saxophila</taxon>
    </lineage>
</organism>
<feature type="compositionally biased region" description="Basic and acidic residues" evidence="1">
    <location>
        <begin position="15"/>
        <end position="25"/>
    </location>
</feature>
<accession>A0AAV9PE13</accession>
<name>A0AAV9PE13_9PEZI</name>
<sequence length="373" mass="41083">MGSDEEAFAAAGIRGDGDKEMCDAHDADDDQDSAMEDEAFSDTVEQLHVPFRLMDLAAELRNEVYDQALLEKETPITLRQSSKKDNIAQAGPVGSDMDGIQTIAPMPVPIPVHMPTPLLTPAPVPAPAMNLTGNAPNTTGVMPPLAAAMHGLTTIGDLDRLSSLPFVALHATIRNKANVNMLLADKQINAEYESRADRAMELVLTDHQDFTFQAFHIPSFVAKIQILEVNLILFCHACFRATHTTDISCHGVLELVRHCKWIDDLRQQMPKLKKLSIFAHICYDSFKVGGKTRPPCEKLVTKRMKALQGPGVIHHIRVYCAEFDQHSGRSLDGPKELVYEWKDGEVIKVKKGPEPKPEDVALPMSPTLGPVDE</sequence>
<feature type="region of interest" description="Disordered" evidence="1">
    <location>
        <begin position="1"/>
        <end position="33"/>
    </location>
</feature>
<dbReference type="Proteomes" id="UP001337655">
    <property type="component" value="Unassembled WGS sequence"/>
</dbReference>
<dbReference type="RefSeq" id="XP_064660774.1">
    <property type="nucleotide sequence ID" value="XM_064800823.1"/>
</dbReference>
<proteinExistence type="predicted"/>
<gene>
    <name evidence="2" type="ORF">LTR77_003567</name>
</gene>
<evidence type="ECO:0000313" key="3">
    <source>
        <dbReference type="Proteomes" id="UP001337655"/>
    </source>
</evidence>
<comment type="caution">
    <text evidence="2">The sequence shown here is derived from an EMBL/GenBank/DDBJ whole genome shotgun (WGS) entry which is preliminary data.</text>
</comment>
<reference evidence="2 3" key="1">
    <citation type="submission" date="2023-08" db="EMBL/GenBank/DDBJ databases">
        <title>Black Yeasts Isolated from many extreme environments.</title>
        <authorList>
            <person name="Coleine C."/>
            <person name="Stajich J.E."/>
            <person name="Selbmann L."/>
        </authorList>
    </citation>
    <scope>NUCLEOTIDE SEQUENCE [LARGE SCALE GENOMIC DNA]</scope>
    <source>
        <strain evidence="2 3">CCFEE 5935</strain>
    </source>
</reference>
<dbReference type="EMBL" id="JAVRRT010000005">
    <property type="protein sequence ID" value="KAK5171930.1"/>
    <property type="molecule type" value="Genomic_DNA"/>
</dbReference>
<dbReference type="AlphaFoldDB" id="A0AAV9PE13"/>